<dbReference type="InterPro" id="IPR015414">
    <property type="entry name" value="TMEM64"/>
</dbReference>
<dbReference type="Proteomes" id="UP001312865">
    <property type="component" value="Unassembled WGS sequence"/>
</dbReference>
<name>A0ABU8HEG1_9BACI</name>
<dbReference type="PANTHER" id="PTHR12677">
    <property type="entry name" value="GOLGI APPARATUS MEMBRANE PROTEIN TVP38-RELATED"/>
    <property type="match status" value="1"/>
</dbReference>
<dbReference type="EMBL" id="JBBAXC010000008">
    <property type="protein sequence ID" value="MEI5907571.1"/>
    <property type="molecule type" value="Genomic_DNA"/>
</dbReference>
<protein>
    <recommendedName>
        <fullName evidence="6">TVP38/TMEM64 family membrane protein</fullName>
    </recommendedName>
</protein>
<keyword evidence="4 6" id="KW-1133">Transmembrane helix</keyword>
<evidence type="ECO:0000259" key="7">
    <source>
        <dbReference type="Pfam" id="PF09335"/>
    </source>
</evidence>
<feature type="transmembrane region" description="Helical" evidence="6">
    <location>
        <begin position="31"/>
        <end position="52"/>
    </location>
</feature>
<feature type="transmembrane region" description="Helical" evidence="6">
    <location>
        <begin position="64"/>
        <end position="88"/>
    </location>
</feature>
<comment type="subcellular location">
    <subcellularLocation>
        <location evidence="1 6">Cell membrane</location>
        <topology evidence="1 6">Multi-pass membrane protein</topology>
    </subcellularLocation>
</comment>
<proteinExistence type="inferred from homology"/>
<evidence type="ECO:0000256" key="4">
    <source>
        <dbReference type="ARBA" id="ARBA00022989"/>
    </source>
</evidence>
<evidence type="ECO:0000256" key="2">
    <source>
        <dbReference type="ARBA" id="ARBA00022475"/>
    </source>
</evidence>
<feature type="transmembrane region" description="Helical" evidence="6">
    <location>
        <begin position="149"/>
        <end position="168"/>
    </location>
</feature>
<gene>
    <name evidence="8" type="ORF">WAK64_10940</name>
</gene>
<comment type="caution">
    <text evidence="8">The sequence shown here is derived from an EMBL/GenBank/DDBJ whole genome shotgun (WGS) entry which is preliminary data.</text>
</comment>
<evidence type="ECO:0000256" key="3">
    <source>
        <dbReference type="ARBA" id="ARBA00022692"/>
    </source>
</evidence>
<dbReference type="InterPro" id="IPR032816">
    <property type="entry name" value="VTT_dom"/>
</dbReference>
<evidence type="ECO:0000313" key="9">
    <source>
        <dbReference type="Proteomes" id="UP001312865"/>
    </source>
</evidence>
<sequence>MKVFVSIILTLTLLILFFIQKDSLLEWIHTGGLMAILVSVCFVSLVVFFPIIPYPALAGIIGSVFGLIGGTLISLTGVLIGSTFMFYLSRSGFRDWAQGSLKKYPKVEEYEHFFEKNAFFGILFARLIPVIPSPAVNIVSGLSKVKPSIFFFATLLGKIPAIITFTFAGSVFEGDQWTSILIYGIYFFIITMFTSIHLYKKQAKMNYTQ</sequence>
<accession>A0ABU8HEG1</accession>
<reference evidence="8 9" key="1">
    <citation type="journal article" date="2018" name="J. Microbiol.">
        <title>Bacillus spongiae sp. nov., isolated from sponge of Jeju Island.</title>
        <authorList>
            <person name="Lee G.E."/>
            <person name="Im W.T."/>
            <person name="Park J.S."/>
        </authorList>
    </citation>
    <scope>NUCLEOTIDE SEQUENCE [LARGE SCALE GENOMIC DNA]</scope>
    <source>
        <strain evidence="8 9">135PIL107-10</strain>
    </source>
</reference>
<keyword evidence="2 6" id="KW-1003">Cell membrane</keyword>
<evidence type="ECO:0000256" key="5">
    <source>
        <dbReference type="ARBA" id="ARBA00023136"/>
    </source>
</evidence>
<dbReference type="Pfam" id="PF09335">
    <property type="entry name" value="VTT_dom"/>
    <property type="match status" value="1"/>
</dbReference>
<comment type="similarity">
    <text evidence="6">Belongs to the TVP38/TMEM64 family.</text>
</comment>
<feature type="transmembrane region" description="Helical" evidence="6">
    <location>
        <begin position="118"/>
        <end position="142"/>
    </location>
</feature>
<keyword evidence="9" id="KW-1185">Reference proteome</keyword>
<evidence type="ECO:0000256" key="6">
    <source>
        <dbReference type="RuleBase" id="RU366058"/>
    </source>
</evidence>
<dbReference type="PANTHER" id="PTHR12677:SF59">
    <property type="entry name" value="GOLGI APPARATUS MEMBRANE PROTEIN TVP38-RELATED"/>
    <property type="match status" value="1"/>
</dbReference>
<dbReference type="RefSeq" id="WP_336587011.1">
    <property type="nucleotide sequence ID" value="NZ_JBBAXC010000008.1"/>
</dbReference>
<keyword evidence="3 6" id="KW-0812">Transmembrane</keyword>
<feature type="transmembrane region" description="Helical" evidence="6">
    <location>
        <begin position="180"/>
        <end position="199"/>
    </location>
</feature>
<keyword evidence="5 6" id="KW-0472">Membrane</keyword>
<evidence type="ECO:0000256" key="1">
    <source>
        <dbReference type="ARBA" id="ARBA00004651"/>
    </source>
</evidence>
<evidence type="ECO:0000313" key="8">
    <source>
        <dbReference type="EMBL" id="MEI5907571.1"/>
    </source>
</evidence>
<organism evidence="8 9">
    <name type="scientific">Bacillus spongiae</name>
    <dbReference type="NCBI Taxonomy" id="2683610"/>
    <lineage>
        <taxon>Bacteria</taxon>
        <taxon>Bacillati</taxon>
        <taxon>Bacillota</taxon>
        <taxon>Bacilli</taxon>
        <taxon>Bacillales</taxon>
        <taxon>Bacillaceae</taxon>
        <taxon>Bacillus</taxon>
    </lineage>
</organism>
<feature type="domain" description="VTT" evidence="7">
    <location>
        <begin position="52"/>
        <end position="170"/>
    </location>
</feature>